<accession>A0A9P1IWF7</accession>
<protein>
    <submittedName>
        <fullName evidence="2">Uncharacterized protein</fullName>
    </submittedName>
</protein>
<dbReference type="EMBL" id="CANHGI010000005">
    <property type="protein sequence ID" value="CAI5451484.1"/>
    <property type="molecule type" value="Genomic_DNA"/>
</dbReference>
<dbReference type="AlphaFoldDB" id="A0A9P1IWF7"/>
<feature type="compositionally biased region" description="Polar residues" evidence="1">
    <location>
        <begin position="234"/>
        <end position="246"/>
    </location>
</feature>
<sequence length="317" mass="36057">MTTFLQQSFEPLVNRLATSEYQWDVDRKPIQIPKLPLNNRELDLPTNGILLETDLRNVKRRLQEISEQLKVIRGTRMSMSTEQFMGISAFTGGMGSNDESALTNQLNILDIPGAVEKNVDRMDEIRQRLREVRVARRSSPVFTPTDEKKFELEMIEEREKMIEEIRTQQPVRRSSVRFEVNSRIEERSETPKEEKEEEKPLAQFVFENKKQPETPKQAEKPASPPPAGPSTTSYTQMMSLLSQQNADSSSDSDDPVPIRKESAAKPSMGLLSQYLNKPGSDSSSEDEKPLPKPSLTAPKPSTSKMYADDDSEDDFFN</sequence>
<feature type="region of interest" description="Disordered" evidence="1">
    <location>
        <begin position="182"/>
        <end position="317"/>
    </location>
</feature>
<reference evidence="2" key="1">
    <citation type="submission" date="2022-11" db="EMBL/GenBank/DDBJ databases">
        <authorList>
            <person name="Kikuchi T."/>
        </authorList>
    </citation>
    <scope>NUCLEOTIDE SEQUENCE</scope>
    <source>
        <strain evidence="2">PS1010</strain>
    </source>
</reference>
<feature type="compositionally biased region" description="Basic and acidic residues" evidence="1">
    <location>
        <begin position="207"/>
        <end position="219"/>
    </location>
</feature>
<dbReference type="Proteomes" id="UP001152747">
    <property type="component" value="Unassembled WGS sequence"/>
</dbReference>
<evidence type="ECO:0000313" key="2">
    <source>
        <dbReference type="EMBL" id="CAI5451484.1"/>
    </source>
</evidence>
<evidence type="ECO:0000313" key="3">
    <source>
        <dbReference type="Proteomes" id="UP001152747"/>
    </source>
</evidence>
<keyword evidence="3" id="KW-1185">Reference proteome</keyword>
<evidence type="ECO:0000256" key="1">
    <source>
        <dbReference type="SAM" id="MobiDB-lite"/>
    </source>
</evidence>
<name>A0A9P1IWF7_9PELO</name>
<comment type="caution">
    <text evidence="2">The sequence shown here is derived from an EMBL/GenBank/DDBJ whole genome shotgun (WGS) entry which is preliminary data.</text>
</comment>
<dbReference type="OrthoDB" id="5799120at2759"/>
<proteinExistence type="predicted"/>
<gene>
    <name evidence="2" type="ORF">CAMP_LOCUS14121</name>
</gene>
<organism evidence="2 3">
    <name type="scientific">Caenorhabditis angaria</name>
    <dbReference type="NCBI Taxonomy" id="860376"/>
    <lineage>
        <taxon>Eukaryota</taxon>
        <taxon>Metazoa</taxon>
        <taxon>Ecdysozoa</taxon>
        <taxon>Nematoda</taxon>
        <taxon>Chromadorea</taxon>
        <taxon>Rhabditida</taxon>
        <taxon>Rhabditina</taxon>
        <taxon>Rhabditomorpha</taxon>
        <taxon>Rhabditoidea</taxon>
        <taxon>Rhabditidae</taxon>
        <taxon>Peloderinae</taxon>
        <taxon>Caenorhabditis</taxon>
    </lineage>
</organism>
<feature type="compositionally biased region" description="Basic and acidic residues" evidence="1">
    <location>
        <begin position="182"/>
        <end position="200"/>
    </location>
</feature>
<feature type="compositionally biased region" description="Acidic residues" evidence="1">
    <location>
        <begin position="308"/>
        <end position="317"/>
    </location>
</feature>
<feature type="compositionally biased region" description="Polar residues" evidence="1">
    <location>
        <begin position="273"/>
        <end position="282"/>
    </location>
</feature>